<comment type="caution">
    <text evidence="1">The sequence shown here is derived from an EMBL/GenBank/DDBJ whole genome shotgun (WGS) entry which is preliminary data.</text>
</comment>
<reference evidence="1" key="1">
    <citation type="submission" date="2023-04" db="EMBL/GenBank/DDBJ databases">
        <title>A chromosome-level genome assembly of the parasitoid wasp Eretmocerus hayati.</title>
        <authorList>
            <person name="Zhong Y."/>
            <person name="Liu S."/>
            <person name="Liu Y."/>
        </authorList>
    </citation>
    <scope>NUCLEOTIDE SEQUENCE</scope>
    <source>
        <strain evidence="1">ZJU_SS_LIU_2023</strain>
    </source>
</reference>
<evidence type="ECO:0000313" key="2">
    <source>
        <dbReference type="Proteomes" id="UP001239111"/>
    </source>
</evidence>
<evidence type="ECO:0000313" key="1">
    <source>
        <dbReference type="EMBL" id="KAJ8667217.1"/>
    </source>
</evidence>
<dbReference type="Proteomes" id="UP001239111">
    <property type="component" value="Chromosome 4"/>
</dbReference>
<organism evidence="1 2">
    <name type="scientific">Eretmocerus hayati</name>
    <dbReference type="NCBI Taxonomy" id="131215"/>
    <lineage>
        <taxon>Eukaryota</taxon>
        <taxon>Metazoa</taxon>
        <taxon>Ecdysozoa</taxon>
        <taxon>Arthropoda</taxon>
        <taxon>Hexapoda</taxon>
        <taxon>Insecta</taxon>
        <taxon>Pterygota</taxon>
        <taxon>Neoptera</taxon>
        <taxon>Endopterygota</taxon>
        <taxon>Hymenoptera</taxon>
        <taxon>Apocrita</taxon>
        <taxon>Proctotrupomorpha</taxon>
        <taxon>Chalcidoidea</taxon>
        <taxon>Aphelinidae</taxon>
        <taxon>Aphelininae</taxon>
        <taxon>Eretmocerus</taxon>
    </lineage>
</organism>
<keyword evidence="2" id="KW-1185">Reference proteome</keyword>
<protein>
    <submittedName>
        <fullName evidence="1">Uncharacterized protein</fullName>
    </submittedName>
</protein>
<dbReference type="EMBL" id="CM056744">
    <property type="protein sequence ID" value="KAJ8667217.1"/>
    <property type="molecule type" value="Genomic_DNA"/>
</dbReference>
<sequence>MSTERAEAGSQHPGSHRRYRCALWWWQCPKLCIHGLWQPHCPSVSSILAVQYNTNHPEAFGRPRHRPSRISYDCVLIFIAAGMGSIYITGLRPETKRPRELKRCATGLFAPSDGQHVKPSEMRSNQLRCGR</sequence>
<accession>A0ACC2N7U5</accession>
<gene>
    <name evidence="1" type="ORF">QAD02_008879</name>
</gene>
<proteinExistence type="predicted"/>
<name>A0ACC2N7U5_9HYME</name>